<comment type="caution">
    <text evidence="1">The sequence shown here is derived from an EMBL/GenBank/DDBJ whole genome shotgun (WGS) entry which is preliminary data.</text>
</comment>
<evidence type="ECO:0000313" key="2">
    <source>
        <dbReference type="Proteomes" id="UP000479710"/>
    </source>
</evidence>
<dbReference type="EMBL" id="SPHZ02000006">
    <property type="protein sequence ID" value="KAF0911991.1"/>
    <property type="molecule type" value="Genomic_DNA"/>
</dbReference>
<reference evidence="1 2" key="1">
    <citation type="submission" date="2019-11" db="EMBL/GenBank/DDBJ databases">
        <title>Whole genome sequence of Oryza granulata.</title>
        <authorList>
            <person name="Li W."/>
        </authorList>
    </citation>
    <scope>NUCLEOTIDE SEQUENCE [LARGE SCALE GENOMIC DNA]</scope>
    <source>
        <strain evidence="2">cv. Menghai</strain>
        <tissue evidence="1">Leaf</tissue>
    </source>
</reference>
<dbReference type="Proteomes" id="UP000479710">
    <property type="component" value="Unassembled WGS sequence"/>
</dbReference>
<proteinExistence type="predicted"/>
<protein>
    <recommendedName>
        <fullName evidence="3">F-box associated domain-containing protein</fullName>
    </recommendedName>
</protein>
<sequence length="151" mass="17347">MPVRRGEEDLARSRIVVLFNGKLCAVAVAPATSTMEMWVLDNYADVRSWRFLERISLVMWDKHDLSKTFMSATQVEAVHGDVEGEEVIVHHDGRIDAYSLRRRAWSRVSIFRHAALLVHRESVVQHDVSFGEASRLLHLTVDIDGQRFYSL</sequence>
<keyword evidence="2" id="KW-1185">Reference proteome</keyword>
<dbReference type="OrthoDB" id="587254at2759"/>
<dbReference type="AlphaFoldDB" id="A0A6G1DHX1"/>
<evidence type="ECO:0008006" key="3">
    <source>
        <dbReference type="Google" id="ProtNLM"/>
    </source>
</evidence>
<name>A0A6G1DHX1_9ORYZ</name>
<evidence type="ECO:0000313" key="1">
    <source>
        <dbReference type="EMBL" id="KAF0911991.1"/>
    </source>
</evidence>
<organism evidence="1 2">
    <name type="scientific">Oryza meyeriana var. granulata</name>
    <dbReference type="NCBI Taxonomy" id="110450"/>
    <lineage>
        <taxon>Eukaryota</taxon>
        <taxon>Viridiplantae</taxon>
        <taxon>Streptophyta</taxon>
        <taxon>Embryophyta</taxon>
        <taxon>Tracheophyta</taxon>
        <taxon>Spermatophyta</taxon>
        <taxon>Magnoliopsida</taxon>
        <taxon>Liliopsida</taxon>
        <taxon>Poales</taxon>
        <taxon>Poaceae</taxon>
        <taxon>BOP clade</taxon>
        <taxon>Oryzoideae</taxon>
        <taxon>Oryzeae</taxon>
        <taxon>Oryzinae</taxon>
        <taxon>Oryza</taxon>
        <taxon>Oryza meyeriana</taxon>
    </lineage>
</organism>
<gene>
    <name evidence="1" type="ORF">E2562_012802</name>
</gene>
<accession>A0A6G1DHX1</accession>